<dbReference type="EMBL" id="JASOOE010000002">
    <property type="protein sequence ID" value="MDK7186511.1"/>
    <property type="molecule type" value="Genomic_DNA"/>
</dbReference>
<evidence type="ECO:0000259" key="3">
    <source>
        <dbReference type="Pfam" id="PF14478"/>
    </source>
</evidence>
<feature type="region of interest" description="Disordered" evidence="1">
    <location>
        <begin position="26"/>
        <end position="70"/>
    </location>
</feature>
<organism evidence="4 5">
    <name type="scientific">Facklamia hominis</name>
    <dbReference type="NCBI Taxonomy" id="178214"/>
    <lineage>
        <taxon>Bacteria</taxon>
        <taxon>Bacillati</taxon>
        <taxon>Bacillota</taxon>
        <taxon>Bacilli</taxon>
        <taxon>Lactobacillales</taxon>
        <taxon>Aerococcaceae</taxon>
        <taxon>Facklamia</taxon>
    </lineage>
</organism>
<feature type="chain" id="PRO_5042494462" evidence="2">
    <location>
        <begin position="26"/>
        <end position="178"/>
    </location>
</feature>
<dbReference type="InterPro" id="IPR027954">
    <property type="entry name" value="Transcobalamin-like_C"/>
</dbReference>
<gene>
    <name evidence="4" type="ORF">QP433_00775</name>
</gene>
<name>A0AAJ1V2M5_9LACT</name>
<dbReference type="Pfam" id="PF14478">
    <property type="entry name" value="DUF4430"/>
    <property type="match status" value="1"/>
</dbReference>
<evidence type="ECO:0000313" key="5">
    <source>
        <dbReference type="Proteomes" id="UP001229251"/>
    </source>
</evidence>
<evidence type="ECO:0000313" key="4">
    <source>
        <dbReference type="EMBL" id="MDK7186511.1"/>
    </source>
</evidence>
<proteinExistence type="predicted"/>
<comment type="caution">
    <text evidence="4">The sequence shown here is derived from an EMBL/GenBank/DDBJ whole genome shotgun (WGS) entry which is preliminary data.</text>
</comment>
<evidence type="ECO:0000256" key="2">
    <source>
        <dbReference type="SAM" id="SignalP"/>
    </source>
</evidence>
<feature type="domain" description="Transcobalamin-like C-terminal" evidence="3">
    <location>
        <begin position="96"/>
        <end position="164"/>
    </location>
</feature>
<dbReference type="Gene3D" id="2.170.130.30">
    <property type="match status" value="1"/>
</dbReference>
<dbReference type="Proteomes" id="UP001229251">
    <property type="component" value="Unassembled WGS sequence"/>
</dbReference>
<dbReference type="RefSeq" id="WP_129752890.1">
    <property type="nucleotide sequence ID" value="NZ_CAUPDI010000030.1"/>
</dbReference>
<reference evidence="4" key="1">
    <citation type="submission" date="2023-05" db="EMBL/GenBank/DDBJ databases">
        <title>Cataloging the Phylogenetic Diversity of Human Bladder Bacteria.</title>
        <authorList>
            <person name="Du J."/>
        </authorList>
    </citation>
    <scope>NUCLEOTIDE SEQUENCE</scope>
    <source>
        <strain evidence="4">UMB1231</strain>
    </source>
</reference>
<dbReference type="PROSITE" id="PS51257">
    <property type="entry name" value="PROKAR_LIPOPROTEIN"/>
    <property type="match status" value="1"/>
</dbReference>
<protein>
    <submittedName>
        <fullName evidence="4">DUF4430 domain-containing protein</fullName>
    </submittedName>
</protein>
<evidence type="ECO:0000256" key="1">
    <source>
        <dbReference type="SAM" id="MobiDB-lite"/>
    </source>
</evidence>
<sequence length="178" mass="19402">MNKRIKIIFLALTAFLLVACKNTQQKPTVENAPAESGQTTEAVSQTSAEESTSGEEAKQAQDESGADAQGEAGTATIIIYKNGEVEHEYTVNQIGGVSVLDAMKAIKELDFNFSEQDGVIDQIGDAKNDYNPNTWMYLYNGAFAELGVVSQKLKDGDKIEWYYGTINDIPVNIIPAQE</sequence>
<feature type="signal peptide" evidence="2">
    <location>
        <begin position="1"/>
        <end position="25"/>
    </location>
</feature>
<accession>A0AAJ1V2M5</accession>
<keyword evidence="2" id="KW-0732">Signal</keyword>
<dbReference type="AlphaFoldDB" id="A0AAJ1V2M5"/>